<name>A0ABR4BXA6_9HELO</name>
<protein>
    <recommendedName>
        <fullName evidence="3">Acetoacetate decarboxylase</fullName>
    </recommendedName>
</protein>
<reference evidence="1 2" key="1">
    <citation type="journal article" date="2024" name="Commun. Biol.">
        <title>Comparative genomic analysis of thermophilic fungi reveals convergent evolutionary adaptations and gene losses.</title>
        <authorList>
            <person name="Steindorff A.S."/>
            <person name="Aguilar-Pontes M.V."/>
            <person name="Robinson A.J."/>
            <person name="Andreopoulos B."/>
            <person name="LaButti K."/>
            <person name="Kuo A."/>
            <person name="Mondo S."/>
            <person name="Riley R."/>
            <person name="Otillar R."/>
            <person name="Haridas S."/>
            <person name="Lipzen A."/>
            <person name="Grimwood J."/>
            <person name="Schmutz J."/>
            <person name="Clum A."/>
            <person name="Reid I.D."/>
            <person name="Moisan M.C."/>
            <person name="Butler G."/>
            <person name="Nguyen T.T.M."/>
            <person name="Dewar K."/>
            <person name="Conant G."/>
            <person name="Drula E."/>
            <person name="Henrissat B."/>
            <person name="Hansel C."/>
            <person name="Singer S."/>
            <person name="Hutchinson M.I."/>
            <person name="de Vries R.P."/>
            <person name="Natvig D.O."/>
            <person name="Powell A.J."/>
            <person name="Tsang A."/>
            <person name="Grigoriev I.V."/>
        </authorList>
    </citation>
    <scope>NUCLEOTIDE SEQUENCE [LARGE SCALE GENOMIC DNA]</scope>
    <source>
        <strain evidence="1 2">CBS 494.80</strain>
    </source>
</reference>
<dbReference type="Proteomes" id="UP001595075">
    <property type="component" value="Unassembled WGS sequence"/>
</dbReference>
<organism evidence="1 2">
    <name type="scientific">Oculimacula yallundae</name>
    <dbReference type="NCBI Taxonomy" id="86028"/>
    <lineage>
        <taxon>Eukaryota</taxon>
        <taxon>Fungi</taxon>
        <taxon>Dikarya</taxon>
        <taxon>Ascomycota</taxon>
        <taxon>Pezizomycotina</taxon>
        <taxon>Leotiomycetes</taxon>
        <taxon>Helotiales</taxon>
        <taxon>Ploettnerulaceae</taxon>
        <taxon>Oculimacula</taxon>
    </lineage>
</organism>
<dbReference type="EMBL" id="JAZHXI010000017">
    <property type="protein sequence ID" value="KAL2062268.1"/>
    <property type="molecule type" value="Genomic_DNA"/>
</dbReference>
<evidence type="ECO:0008006" key="3">
    <source>
        <dbReference type="Google" id="ProtNLM"/>
    </source>
</evidence>
<gene>
    <name evidence="1" type="ORF">VTL71DRAFT_6534</name>
</gene>
<sequence>MIKAKAEAGHLNHFKPRFASYESFRGNVSGLLFPVNEDRTRLIYIDRRSIFHGARVLQTIRAEAHPFFKSLNPSSVVIKPYGPDPKAPKIAIFGETEMTWKGSLLSIKVIDLSDSSEPGLLGYYSINPMDMYHVTEYLLRGFLYFESPSPSPYMDRLPGNWSQGVAISCDGDVLGLGKERYRQVQVRSSHRIFDSPGLEIPISSFLGIPLLFAEFPPFSDYHTVKGIELRHGPLGNVACHLLLSVN</sequence>
<evidence type="ECO:0000313" key="2">
    <source>
        <dbReference type="Proteomes" id="UP001595075"/>
    </source>
</evidence>
<comment type="caution">
    <text evidence="1">The sequence shown here is derived from an EMBL/GenBank/DDBJ whole genome shotgun (WGS) entry which is preliminary data.</text>
</comment>
<evidence type="ECO:0000313" key="1">
    <source>
        <dbReference type="EMBL" id="KAL2062268.1"/>
    </source>
</evidence>
<keyword evidence="2" id="KW-1185">Reference proteome</keyword>
<proteinExistence type="predicted"/>
<accession>A0ABR4BXA6</accession>